<evidence type="ECO:0000313" key="3">
    <source>
        <dbReference type="EMBL" id="PRQ04348.1"/>
    </source>
</evidence>
<reference evidence="3 4" key="1">
    <citation type="submission" date="2018-03" db="EMBL/GenBank/DDBJ databases">
        <title>Draft Genome Sequences of the Obligatory Marine Myxobacteria Enhygromyxa salina SWB005.</title>
        <authorList>
            <person name="Poehlein A."/>
            <person name="Moghaddam J.A."/>
            <person name="Harms H."/>
            <person name="Alanjari M."/>
            <person name="Koenig G.M."/>
            <person name="Daniel R."/>
            <person name="Schaeberle T.F."/>
        </authorList>
    </citation>
    <scope>NUCLEOTIDE SEQUENCE [LARGE SCALE GENOMIC DNA]</scope>
    <source>
        <strain evidence="3 4">SWB005</strain>
    </source>
</reference>
<dbReference type="PROSITE" id="PS51257">
    <property type="entry name" value="PROKAR_LIPOPROTEIN"/>
    <property type="match status" value="1"/>
</dbReference>
<dbReference type="InterPro" id="IPR036034">
    <property type="entry name" value="PDZ_sf"/>
</dbReference>
<keyword evidence="4" id="KW-1185">Reference proteome</keyword>
<proteinExistence type="predicted"/>
<feature type="signal peptide" evidence="2">
    <location>
        <begin position="1"/>
        <end position="25"/>
    </location>
</feature>
<feature type="region of interest" description="Disordered" evidence="1">
    <location>
        <begin position="177"/>
        <end position="210"/>
    </location>
</feature>
<evidence type="ECO:0000256" key="2">
    <source>
        <dbReference type="SAM" id="SignalP"/>
    </source>
</evidence>
<evidence type="ECO:0000256" key="1">
    <source>
        <dbReference type="SAM" id="MobiDB-lite"/>
    </source>
</evidence>
<feature type="region of interest" description="Disordered" evidence="1">
    <location>
        <begin position="28"/>
        <end position="47"/>
    </location>
</feature>
<evidence type="ECO:0000313" key="4">
    <source>
        <dbReference type="Proteomes" id="UP000237968"/>
    </source>
</evidence>
<gene>
    <name evidence="3" type="ORF">ENSA5_08570</name>
</gene>
<feature type="compositionally biased region" description="Low complexity" evidence="1">
    <location>
        <begin position="181"/>
        <end position="190"/>
    </location>
</feature>
<organism evidence="3 4">
    <name type="scientific">Enhygromyxa salina</name>
    <dbReference type="NCBI Taxonomy" id="215803"/>
    <lineage>
        <taxon>Bacteria</taxon>
        <taxon>Pseudomonadati</taxon>
        <taxon>Myxococcota</taxon>
        <taxon>Polyangia</taxon>
        <taxon>Nannocystales</taxon>
        <taxon>Nannocystaceae</taxon>
        <taxon>Enhygromyxa</taxon>
    </lineage>
</organism>
<accession>A0A2S9YGW6</accession>
<dbReference type="SUPFAM" id="SSF50156">
    <property type="entry name" value="PDZ domain-like"/>
    <property type="match status" value="2"/>
</dbReference>
<dbReference type="Proteomes" id="UP000237968">
    <property type="component" value="Unassembled WGS sequence"/>
</dbReference>
<protein>
    <recommendedName>
        <fullName evidence="5">PDZ domain-containing protein</fullName>
    </recommendedName>
</protein>
<dbReference type="AlphaFoldDB" id="A0A2S9YGW6"/>
<comment type="caution">
    <text evidence="3">The sequence shown here is derived from an EMBL/GenBank/DDBJ whole genome shotgun (WGS) entry which is preliminary data.</text>
</comment>
<sequence length="331" mass="35229">MSPRELSLHLVLSCCLSLGLGACKAAQESTSTADPKPTDTEAASASASASASWVDEHSLATLLDQSIEVAPGGARVETEGWVVRLALDPVVAGRSPLKFRRSAGGALQVSGIPSGSPWERIGLRDGDVLLSVDGMSPATQLEQLRARYGEGPREVVIVYQRGDQRSEIELKLRSDLSWRNSPGSSSSPSEPLRPALAGEPSSTSEGSAPDTELIDELRCPDAEHCQITRAQVDKLLADPSTLARQARVVPSVEDGETVGFKFYGIRRGSLLKGFGLKNGDLLRAVNGHEITSIDNAMAAYASLRDEQTFALELEREGQPISLEISIVASLD</sequence>
<dbReference type="RefSeq" id="WP_106390297.1">
    <property type="nucleotide sequence ID" value="NZ_PVNK01000044.1"/>
</dbReference>
<dbReference type="EMBL" id="PVNK01000044">
    <property type="protein sequence ID" value="PRQ04348.1"/>
    <property type="molecule type" value="Genomic_DNA"/>
</dbReference>
<name>A0A2S9YGW6_9BACT</name>
<dbReference type="Gene3D" id="2.30.42.10">
    <property type="match status" value="2"/>
</dbReference>
<dbReference type="OrthoDB" id="341285at2"/>
<feature type="chain" id="PRO_5015522962" description="PDZ domain-containing protein" evidence="2">
    <location>
        <begin position="26"/>
        <end position="331"/>
    </location>
</feature>
<evidence type="ECO:0008006" key="5">
    <source>
        <dbReference type="Google" id="ProtNLM"/>
    </source>
</evidence>
<dbReference type="NCBIfam" id="NF041515">
    <property type="entry name" value="GspC_delta"/>
    <property type="match status" value="1"/>
</dbReference>
<keyword evidence="2" id="KW-0732">Signal</keyword>